<name>A0A239CU67_9BACT</name>
<dbReference type="Pfam" id="PF21956">
    <property type="entry name" value="DUF6922"/>
    <property type="match status" value="1"/>
</dbReference>
<dbReference type="RefSeq" id="WP_089239401.1">
    <property type="nucleotide sequence ID" value="NZ_FZOK01000005.1"/>
</dbReference>
<dbReference type="Proteomes" id="UP000198480">
    <property type="component" value="Unassembled WGS sequence"/>
</dbReference>
<dbReference type="OrthoDB" id="1364214at2"/>
<accession>A0A239CU67</accession>
<sequence>MNLQKTEIKPTNFSSYLFWDVAIDRLDLDTSAPFIVERVLQLGQLEDWNLLKSYYGIDKILELAKKLNSLDDVTINFLCTIFEQKKEDFKCYTRRQSSPHFWNY</sequence>
<reference evidence="3" key="1">
    <citation type="submission" date="2017-06" db="EMBL/GenBank/DDBJ databases">
        <authorList>
            <person name="Varghese N."/>
            <person name="Submissions S."/>
        </authorList>
    </citation>
    <scope>NUCLEOTIDE SEQUENCE [LARGE SCALE GENOMIC DNA]</scope>
    <source>
        <strain evidence="3">5C</strain>
    </source>
</reference>
<protein>
    <recommendedName>
        <fullName evidence="1">DUF6922 domain-containing protein</fullName>
    </recommendedName>
</protein>
<dbReference type="AlphaFoldDB" id="A0A239CU67"/>
<proteinExistence type="predicted"/>
<evidence type="ECO:0000313" key="2">
    <source>
        <dbReference type="EMBL" id="SNS23181.1"/>
    </source>
</evidence>
<dbReference type="EMBL" id="FZOK01000005">
    <property type="protein sequence ID" value="SNS23181.1"/>
    <property type="molecule type" value="Genomic_DNA"/>
</dbReference>
<organism evidence="2 3">
    <name type="scientific">Belliella buryatensis</name>
    <dbReference type="NCBI Taxonomy" id="1500549"/>
    <lineage>
        <taxon>Bacteria</taxon>
        <taxon>Pseudomonadati</taxon>
        <taxon>Bacteroidota</taxon>
        <taxon>Cytophagia</taxon>
        <taxon>Cytophagales</taxon>
        <taxon>Cyclobacteriaceae</taxon>
        <taxon>Belliella</taxon>
    </lineage>
</organism>
<evidence type="ECO:0000313" key="3">
    <source>
        <dbReference type="Proteomes" id="UP000198480"/>
    </source>
</evidence>
<feature type="domain" description="DUF6922" evidence="1">
    <location>
        <begin position="13"/>
        <end position="63"/>
    </location>
</feature>
<dbReference type="InterPro" id="IPR053830">
    <property type="entry name" value="DUF6922"/>
</dbReference>
<gene>
    <name evidence="2" type="ORF">SAMN06295967_105212</name>
</gene>
<keyword evidence="3" id="KW-1185">Reference proteome</keyword>
<evidence type="ECO:0000259" key="1">
    <source>
        <dbReference type="Pfam" id="PF21956"/>
    </source>
</evidence>